<gene>
    <name evidence="1" type="ORF">RWD45_11000</name>
</gene>
<evidence type="ECO:0000313" key="1">
    <source>
        <dbReference type="EMBL" id="MDY0408985.1"/>
    </source>
</evidence>
<dbReference type="EMBL" id="JAWDIQ010000001">
    <property type="protein sequence ID" value="MDY0408985.1"/>
    <property type="molecule type" value="Genomic_DNA"/>
</dbReference>
<dbReference type="Proteomes" id="UP001275315">
    <property type="component" value="Unassembled WGS sequence"/>
</dbReference>
<evidence type="ECO:0000313" key="2">
    <source>
        <dbReference type="Proteomes" id="UP001275315"/>
    </source>
</evidence>
<proteinExistence type="predicted"/>
<dbReference type="RefSeq" id="WP_320379683.1">
    <property type="nucleotide sequence ID" value="NZ_JAWDIQ010000001.1"/>
</dbReference>
<comment type="caution">
    <text evidence="1">The sequence shown here is derived from an EMBL/GenBank/DDBJ whole genome shotgun (WGS) entry which is preliminary data.</text>
</comment>
<keyword evidence="2" id="KW-1185">Reference proteome</keyword>
<accession>A0ABU5CU72</accession>
<evidence type="ECO:0008006" key="3">
    <source>
        <dbReference type="Google" id="ProtNLM"/>
    </source>
</evidence>
<sequence>MVQITTKEATAHLEKEQFDDALRTINKGLSYKEDDQELLALKDKIEQEKIAFEQQVTDEDVHNRTAAVEFESFSADLDGKGNVYIEGTIISTATIPIYSITVYYSVYDENGNFLKMVLLPWNQIN</sequence>
<reference evidence="1 2" key="1">
    <citation type="submission" date="2023-10" db="EMBL/GenBank/DDBJ databases">
        <title>Virgibacillus soli CC-YMP-6 genome.</title>
        <authorList>
            <person name="Miliotis G."/>
            <person name="Sengupta P."/>
            <person name="Hameed A."/>
            <person name="Chuvochina M."/>
            <person name="Mcdonagh F."/>
            <person name="Simpson A.C."/>
            <person name="Singh N.K."/>
            <person name="Rekha P.D."/>
            <person name="Raman K."/>
            <person name="Hugenholtz P."/>
            <person name="Venkateswaran K."/>
        </authorList>
    </citation>
    <scope>NUCLEOTIDE SEQUENCE [LARGE SCALE GENOMIC DNA]</scope>
    <source>
        <strain evidence="1 2">CC-YMP-6</strain>
    </source>
</reference>
<name>A0ABU5CU72_9BACI</name>
<organism evidence="1 2">
    <name type="scientific">Paracerasibacillus soli</name>
    <dbReference type="NCBI Taxonomy" id="480284"/>
    <lineage>
        <taxon>Bacteria</taxon>
        <taxon>Bacillati</taxon>
        <taxon>Bacillota</taxon>
        <taxon>Bacilli</taxon>
        <taxon>Bacillales</taxon>
        <taxon>Bacillaceae</taxon>
        <taxon>Paracerasibacillus</taxon>
    </lineage>
</organism>
<protein>
    <recommendedName>
        <fullName evidence="3">DUF3887 domain-containing protein</fullName>
    </recommendedName>
</protein>